<gene>
    <name evidence="2" type="ORF">KFK09_001756</name>
</gene>
<comment type="caution">
    <text evidence="2">The sequence shown here is derived from an EMBL/GenBank/DDBJ whole genome shotgun (WGS) entry which is preliminary data.</text>
</comment>
<reference evidence="2" key="1">
    <citation type="journal article" date="2022" name="Front. Genet.">
        <title>Chromosome-Scale Assembly of the Dendrobium nobile Genome Provides Insights Into the Molecular Mechanism of the Biosynthesis of the Medicinal Active Ingredient of Dendrobium.</title>
        <authorList>
            <person name="Xu Q."/>
            <person name="Niu S.-C."/>
            <person name="Li K.-L."/>
            <person name="Zheng P.-J."/>
            <person name="Zhang X.-J."/>
            <person name="Jia Y."/>
            <person name="Liu Y."/>
            <person name="Niu Y.-X."/>
            <person name="Yu L.-H."/>
            <person name="Chen D.-F."/>
            <person name="Zhang G.-Q."/>
        </authorList>
    </citation>
    <scope>NUCLEOTIDE SEQUENCE</scope>
    <source>
        <tissue evidence="2">Leaf</tissue>
    </source>
</reference>
<dbReference type="PANTHER" id="PTHR46238">
    <property type="entry name" value="REVERSE TRANSCRIPTASE DOMAIN-CONTAINING PROTEIN"/>
    <property type="match status" value="1"/>
</dbReference>
<sequence>MSDSRLLFRLSISFPVRCSSPLCSVLLLYVGWFFPLLKRSAKLMICSKKVCTSDETCRLAKVSELFVYQNFSRVPTENVEAGDICSIGETIADKSSGKALPTIKVEELTVKWSFSINISSFVCREVVQATMNTDVGYDFAVDIWSLGFIIIVLFTGKHHWSGLEVTREGVEGKLELWRSTLESKGFRLSRSKTEYMECNFSSNRPSDEIMTLGNQVINKSTRVRYLGSIVQSDGEIDGDIISRIQMVVRPAMLYGAECWPLKEKHNTKLSVAEMRMLRWMSGFTLRDRIRNEHIRENVGVAPVEDKIRESRLRWFGHIKRRPSDDPVRRVEVLDLTCIKKGLNELGVDNALRGTMLGFFFWADATGLSDEIGTRKSKCAFRTMSYCMNELLSGLDVLVADNTLRGIISIGYDVLVVDNALRGLDVLVVEYTIHGSIIVNSSFLFLLGFFLFIGLGVPVGDNAIRGTILV</sequence>
<dbReference type="Gene3D" id="1.10.510.10">
    <property type="entry name" value="Transferase(Phosphotransferase) domain 1"/>
    <property type="match status" value="1"/>
</dbReference>
<feature type="transmembrane region" description="Helical" evidence="1">
    <location>
        <begin position="436"/>
        <end position="456"/>
    </location>
</feature>
<evidence type="ECO:0000313" key="3">
    <source>
        <dbReference type="Proteomes" id="UP000829196"/>
    </source>
</evidence>
<evidence type="ECO:0000313" key="2">
    <source>
        <dbReference type="EMBL" id="KAI0529209.1"/>
    </source>
</evidence>
<organism evidence="2 3">
    <name type="scientific">Dendrobium nobile</name>
    <name type="common">Orchid</name>
    <dbReference type="NCBI Taxonomy" id="94219"/>
    <lineage>
        <taxon>Eukaryota</taxon>
        <taxon>Viridiplantae</taxon>
        <taxon>Streptophyta</taxon>
        <taxon>Embryophyta</taxon>
        <taxon>Tracheophyta</taxon>
        <taxon>Spermatophyta</taxon>
        <taxon>Magnoliopsida</taxon>
        <taxon>Liliopsida</taxon>
        <taxon>Asparagales</taxon>
        <taxon>Orchidaceae</taxon>
        <taxon>Epidendroideae</taxon>
        <taxon>Malaxideae</taxon>
        <taxon>Dendrobiinae</taxon>
        <taxon>Dendrobium</taxon>
    </lineage>
</organism>
<dbReference type="PANTHER" id="PTHR46238:SF8">
    <property type="entry name" value="ENDONUCLEASE_EXONUCLEASE_PHOSPHATASE DOMAIN-CONTAINING PROTEIN"/>
    <property type="match status" value="1"/>
</dbReference>
<dbReference type="Proteomes" id="UP000829196">
    <property type="component" value="Unassembled WGS sequence"/>
</dbReference>
<dbReference type="SUPFAM" id="SSF50447">
    <property type="entry name" value="Translation proteins"/>
    <property type="match status" value="1"/>
</dbReference>
<dbReference type="InterPro" id="IPR011009">
    <property type="entry name" value="Kinase-like_dom_sf"/>
</dbReference>
<dbReference type="InterPro" id="IPR009000">
    <property type="entry name" value="Transl_B-barrel_sf"/>
</dbReference>
<dbReference type="AlphaFoldDB" id="A0A8T3CAF5"/>
<evidence type="ECO:0000256" key="1">
    <source>
        <dbReference type="SAM" id="Phobius"/>
    </source>
</evidence>
<dbReference type="SUPFAM" id="SSF56112">
    <property type="entry name" value="Protein kinase-like (PK-like)"/>
    <property type="match status" value="1"/>
</dbReference>
<proteinExistence type="predicted"/>
<keyword evidence="1" id="KW-0472">Membrane</keyword>
<accession>A0A8T3CAF5</accession>
<keyword evidence="3" id="KW-1185">Reference proteome</keyword>
<feature type="transmembrane region" description="Helical" evidence="1">
    <location>
        <begin position="12"/>
        <end position="34"/>
    </location>
</feature>
<name>A0A8T3CAF5_DENNO</name>
<keyword evidence="1" id="KW-1133">Transmembrane helix</keyword>
<protein>
    <submittedName>
        <fullName evidence="2">Uncharacterized protein</fullName>
    </submittedName>
</protein>
<dbReference type="EMBL" id="JAGYWB010000002">
    <property type="protein sequence ID" value="KAI0529209.1"/>
    <property type="molecule type" value="Genomic_DNA"/>
</dbReference>
<keyword evidence="1" id="KW-0812">Transmembrane</keyword>